<keyword evidence="2" id="KW-1185">Reference proteome</keyword>
<dbReference type="PANTHER" id="PTHR32301">
    <property type="entry name" value="COUNTIN RECEPTOR CNR3-RELATED"/>
    <property type="match status" value="1"/>
</dbReference>
<accession>A0A9Q1H5H4</accession>
<dbReference type="InterPro" id="IPR027417">
    <property type="entry name" value="P-loop_NTPase"/>
</dbReference>
<reference evidence="1" key="1">
    <citation type="submission" date="2021-10" db="EMBL/GenBank/DDBJ databases">
        <title>Tropical sea cucumber genome reveals ecological adaptation and Cuvierian tubules defense mechanism.</title>
        <authorList>
            <person name="Chen T."/>
        </authorList>
    </citation>
    <scope>NUCLEOTIDE SEQUENCE</scope>
    <source>
        <strain evidence="1">Nanhai2018</strain>
        <tissue evidence="1">Muscle</tissue>
    </source>
</reference>
<name>A0A9Q1H5H4_HOLLE</name>
<dbReference type="Pfam" id="PF03567">
    <property type="entry name" value="Sulfotransfer_2"/>
    <property type="match status" value="1"/>
</dbReference>
<dbReference type="InterPro" id="IPR005331">
    <property type="entry name" value="Sulfotransferase"/>
</dbReference>
<evidence type="ECO:0000313" key="1">
    <source>
        <dbReference type="EMBL" id="KAJ8036222.1"/>
    </source>
</evidence>
<dbReference type="Proteomes" id="UP001152320">
    <property type="component" value="Chromosome 9"/>
</dbReference>
<dbReference type="GO" id="GO:0016020">
    <property type="term" value="C:membrane"/>
    <property type="evidence" value="ECO:0007669"/>
    <property type="project" value="InterPro"/>
</dbReference>
<dbReference type="OrthoDB" id="10010208at2759"/>
<dbReference type="Gene3D" id="3.40.50.300">
    <property type="entry name" value="P-loop containing nucleotide triphosphate hydrolases"/>
    <property type="match status" value="1"/>
</dbReference>
<dbReference type="EMBL" id="JAIZAY010000009">
    <property type="protein sequence ID" value="KAJ8036222.1"/>
    <property type="molecule type" value="Genomic_DNA"/>
</dbReference>
<evidence type="ECO:0000313" key="2">
    <source>
        <dbReference type="Proteomes" id="UP001152320"/>
    </source>
</evidence>
<organism evidence="1 2">
    <name type="scientific">Holothuria leucospilota</name>
    <name type="common">Black long sea cucumber</name>
    <name type="synonym">Mertensiothuria leucospilota</name>
    <dbReference type="NCBI Taxonomy" id="206669"/>
    <lineage>
        <taxon>Eukaryota</taxon>
        <taxon>Metazoa</taxon>
        <taxon>Echinodermata</taxon>
        <taxon>Eleutherozoa</taxon>
        <taxon>Echinozoa</taxon>
        <taxon>Holothuroidea</taxon>
        <taxon>Aspidochirotacea</taxon>
        <taxon>Aspidochirotida</taxon>
        <taxon>Holothuriidae</taxon>
        <taxon>Holothuria</taxon>
    </lineage>
</organism>
<sequence length="285" mass="33105">MYPERREEFRDAVVNYMHVPKSGGTTMKECMKVIARRRHMTSPVLLHTDSRVKETESILNEDESGIMRDIPLFMGDYSFGFCDVIHEKVGKNCSAFIMLREPFDRLVSHYFYCIKLNQSVPGIPDCRTHPIKEWAMSTKSILWNQLFTDIDCSRRQDGKWQCATNCKALPNAYILSQNVSYLQSVVASLDKHFSVIGLTEDYPNSLRMLQLAYNMSFYDVCSRINYNVGTYETVDPNRPYLNKEQTRNTVVKGRIRLPWVKRLPNPKQRFAPLPRLLSGVRLESL</sequence>
<dbReference type="GO" id="GO:0008146">
    <property type="term" value="F:sulfotransferase activity"/>
    <property type="evidence" value="ECO:0007669"/>
    <property type="project" value="InterPro"/>
</dbReference>
<comment type="caution">
    <text evidence="1">The sequence shown here is derived from an EMBL/GenBank/DDBJ whole genome shotgun (WGS) entry which is preliminary data.</text>
</comment>
<gene>
    <name evidence="1" type="ORF">HOLleu_20136</name>
</gene>
<dbReference type="AlphaFoldDB" id="A0A9Q1H5H4"/>
<dbReference type="InterPro" id="IPR053259">
    <property type="entry name" value="Golvesin-related_Golgi"/>
</dbReference>
<protein>
    <recommendedName>
        <fullName evidence="3">Sulfotransferase</fullName>
    </recommendedName>
</protein>
<evidence type="ECO:0008006" key="3">
    <source>
        <dbReference type="Google" id="ProtNLM"/>
    </source>
</evidence>
<dbReference type="SUPFAM" id="SSF52540">
    <property type="entry name" value="P-loop containing nucleoside triphosphate hydrolases"/>
    <property type="match status" value="1"/>
</dbReference>
<proteinExistence type="predicted"/>
<dbReference type="PANTHER" id="PTHR32301:SF6">
    <property type="entry name" value="GOLVESIN-RELATED"/>
    <property type="match status" value="1"/>
</dbReference>